<gene>
    <name evidence="3" type="ordered locus">Bsel_0822</name>
</gene>
<dbReference type="PANTHER" id="PTHR43308:SF5">
    <property type="entry name" value="S-LAYER PROTEIN _ PEPTIDOGLYCAN ENDO-BETA-N-ACETYLGLUCOSAMINIDASE"/>
    <property type="match status" value="1"/>
</dbReference>
<reference evidence="3" key="1">
    <citation type="submission" date="2009-10" db="EMBL/GenBank/DDBJ databases">
        <title>Complete sequence of Bacillus selenitireducens MLS10.</title>
        <authorList>
            <consortium name="US DOE Joint Genome Institute"/>
            <person name="Lucas S."/>
            <person name="Copeland A."/>
            <person name="Lapidus A."/>
            <person name="Glavina del Rio T."/>
            <person name="Dalin E."/>
            <person name="Tice H."/>
            <person name="Bruce D."/>
            <person name="Goodwin L."/>
            <person name="Pitluck S."/>
            <person name="Sims D."/>
            <person name="Brettin T."/>
            <person name="Detter J.C."/>
            <person name="Han C."/>
            <person name="Larimer F."/>
            <person name="Land M."/>
            <person name="Hauser L."/>
            <person name="Kyrpides N."/>
            <person name="Ovchinnikova G."/>
            <person name="Stolz J."/>
        </authorList>
    </citation>
    <scope>NUCLEOTIDE SEQUENCE [LARGE SCALE GENOMIC DNA]</scope>
    <source>
        <strain evidence="3">MLS10</strain>
    </source>
</reference>
<dbReference type="eggNOG" id="COG3103">
    <property type="taxonomic scope" value="Bacteria"/>
</dbReference>
<evidence type="ECO:0000313" key="3">
    <source>
        <dbReference type="EMBL" id="ADH98350.1"/>
    </source>
</evidence>
<dbReference type="STRING" id="439292.Bsel_0822"/>
<keyword evidence="1" id="KW-0732">Signal</keyword>
<organism evidence="3 4">
    <name type="scientific">Bacillus selenitireducens (strain ATCC 700615 / DSM 15326 / MLS10)</name>
    <dbReference type="NCBI Taxonomy" id="439292"/>
    <lineage>
        <taxon>Bacteria</taxon>
        <taxon>Bacillati</taxon>
        <taxon>Bacillota</taxon>
        <taxon>Bacilli</taxon>
        <taxon>Bacillales</taxon>
        <taxon>Bacillaceae</taxon>
        <taxon>Salisediminibacterium</taxon>
    </lineage>
</organism>
<name>D6XZH6_BACIE</name>
<dbReference type="OrthoDB" id="5845122at2"/>
<dbReference type="Pfam" id="PF00395">
    <property type="entry name" value="SLH"/>
    <property type="match status" value="3"/>
</dbReference>
<dbReference type="RefSeq" id="WP_013171779.1">
    <property type="nucleotide sequence ID" value="NC_014219.1"/>
</dbReference>
<evidence type="ECO:0000259" key="2">
    <source>
        <dbReference type="PROSITE" id="PS51272"/>
    </source>
</evidence>
<dbReference type="EMBL" id="CP001791">
    <property type="protein sequence ID" value="ADH98350.1"/>
    <property type="molecule type" value="Genomic_DNA"/>
</dbReference>
<sequence length="292" mass="32891">MKNLANTPITFEALRDFISVERNYWSPYEELNIESGESITFKNDLSRSINLHYKSGLSRYQYAIYDTSNNLVSSSNSRSYNISNLHPGYTINLTNISNNRITFEHLRYDEFIQEKVKGFHDVSGNYRFHDEIIYLADQGVISGYLNGNFGPDDTVTRAAAATMIGRALDLDGTQRHTDFPDVRDGNNASGYIQAAADLGIIQGFPDGTFRPNDRVTRGQMAIFIARAYNLDTEAEMDFSDMAPHMAAYDSVAKILSVNITQGFPDGTFRPDNSVTRGQFSAFLSRTINEDFR</sequence>
<feature type="domain" description="SLH" evidence="2">
    <location>
        <begin position="175"/>
        <end position="238"/>
    </location>
</feature>
<dbReference type="HOGENOM" id="CLU_914662_0_0_9"/>
<dbReference type="InterPro" id="IPR051465">
    <property type="entry name" value="Cell_Envelope_Struct_Comp"/>
</dbReference>
<dbReference type="Proteomes" id="UP000000271">
    <property type="component" value="Chromosome"/>
</dbReference>
<evidence type="ECO:0000313" key="4">
    <source>
        <dbReference type="Proteomes" id="UP000000271"/>
    </source>
</evidence>
<dbReference type="AlphaFoldDB" id="D6XZH6"/>
<accession>D6XZH6</accession>
<dbReference type="InterPro" id="IPR001119">
    <property type="entry name" value="SLH_dom"/>
</dbReference>
<dbReference type="KEGG" id="bse:Bsel_0822"/>
<feature type="domain" description="SLH" evidence="2">
    <location>
        <begin position="239"/>
        <end position="292"/>
    </location>
</feature>
<dbReference type="PROSITE" id="PS51272">
    <property type="entry name" value="SLH"/>
    <property type="match status" value="3"/>
</dbReference>
<feature type="domain" description="SLH" evidence="2">
    <location>
        <begin position="115"/>
        <end position="174"/>
    </location>
</feature>
<keyword evidence="4" id="KW-1185">Reference proteome</keyword>
<dbReference type="PANTHER" id="PTHR43308">
    <property type="entry name" value="OUTER MEMBRANE PROTEIN ALPHA-RELATED"/>
    <property type="match status" value="1"/>
</dbReference>
<protein>
    <submittedName>
        <fullName evidence="3">S-layer domain protein</fullName>
    </submittedName>
</protein>
<proteinExistence type="predicted"/>
<evidence type="ECO:0000256" key="1">
    <source>
        <dbReference type="ARBA" id="ARBA00022729"/>
    </source>
</evidence>